<feature type="transmembrane region" description="Helical" evidence="6">
    <location>
        <begin position="39"/>
        <end position="63"/>
    </location>
</feature>
<keyword evidence="8" id="KW-1185">Reference proteome</keyword>
<evidence type="ECO:0000256" key="4">
    <source>
        <dbReference type="ARBA" id="ARBA00022989"/>
    </source>
</evidence>
<protein>
    <submittedName>
        <fullName evidence="7">Threonine transporter RhtB</fullName>
    </submittedName>
</protein>
<comment type="subcellular location">
    <subcellularLocation>
        <location evidence="1">Cell membrane</location>
        <topology evidence="1">Multi-pass membrane protein</topology>
    </subcellularLocation>
</comment>
<organism evidence="7 8">
    <name type="scientific">Desulfoluna limicola</name>
    <dbReference type="NCBI Taxonomy" id="2810562"/>
    <lineage>
        <taxon>Bacteria</taxon>
        <taxon>Pseudomonadati</taxon>
        <taxon>Thermodesulfobacteriota</taxon>
        <taxon>Desulfobacteria</taxon>
        <taxon>Desulfobacterales</taxon>
        <taxon>Desulfolunaceae</taxon>
        <taxon>Desulfoluna</taxon>
    </lineage>
</organism>
<evidence type="ECO:0000256" key="2">
    <source>
        <dbReference type="ARBA" id="ARBA00022475"/>
    </source>
</evidence>
<dbReference type="PANTHER" id="PTHR30086:SF20">
    <property type="entry name" value="ARGININE EXPORTER PROTEIN ARGO-RELATED"/>
    <property type="match status" value="1"/>
</dbReference>
<dbReference type="PIRSF" id="PIRSF006324">
    <property type="entry name" value="LeuE"/>
    <property type="match status" value="1"/>
</dbReference>
<evidence type="ECO:0000256" key="6">
    <source>
        <dbReference type="SAM" id="Phobius"/>
    </source>
</evidence>
<evidence type="ECO:0000313" key="7">
    <source>
        <dbReference type="EMBL" id="BCS99130.1"/>
    </source>
</evidence>
<keyword evidence="5 6" id="KW-0472">Membrane</keyword>
<keyword evidence="2" id="KW-1003">Cell membrane</keyword>
<name>A0ABM7PNR4_9BACT</name>
<evidence type="ECO:0000256" key="3">
    <source>
        <dbReference type="ARBA" id="ARBA00022692"/>
    </source>
</evidence>
<keyword evidence="4 6" id="KW-1133">Transmembrane helix</keyword>
<feature type="transmembrane region" description="Helical" evidence="6">
    <location>
        <begin position="149"/>
        <end position="170"/>
    </location>
</feature>
<accession>A0ABM7PNR4</accession>
<keyword evidence="3 6" id="KW-0812">Transmembrane</keyword>
<evidence type="ECO:0000313" key="8">
    <source>
        <dbReference type="Proteomes" id="UP001320148"/>
    </source>
</evidence>
<gene>
    <name evidence="7" type="ORF">DSLASN_47620</name>
</gene>
<evidence type="ECO:0000256" key="5">
    <source>
        <dbReference type="ARBA" id="ARBA00023136"/>
    </source>
</evidence>
<dbReference type="InterPro" id="IPR001123">
    <property type="entry name" value="LeuE-type"/>
</dbReference>
<dbReference type="EMBL" id="AP024488">
    <property type="protein sequence ID" value="BCS99130.1"/>
    <property type="molecule type" value="Genomic_DNA"/>
</dbReference>
<feature type="transmembrane region" description="Helical" evidence="6">
    <location>
        <begin position="122"/>
        <end position="143"/>
    </location>
</feature>
<dbReference type="PANTHER" id="PTHR30086">
    <property type="entry name" value="ARGININE EXPORTER PROTEIN ARGO"/>
    <property type="match status" value="1"/>
</dbReference>
<dbReference type="Pfam" id="PF01810">
    <property type="entry name" value="LysE"/>
    <property type="match status" value="1"/>
</dbReference>
<reference evidence="7 8" key="1">
    <citation type="submission" date="2021-02" db="EMBL/GenBank/DDBJ databases">
        <title>Complete genome of Desulfoluna sp. strain ASN36.</title>
        <authorList>
            <person name="Takahashi A."/>
            <person name="Kojima H."/>
            <person name="Fukui M."/>
        </authorList>
    </citation>
    <scope>NUCLEOTIDE SEQUENCE [LARGE SCALE GENOMIC DNA]</scope>
    <source>
        <strain evidence="7 8">ASN36</strain>
    </source>
</reference>
<dbReference type="Proteomes" id="UP001320148">
    <property type="component" value="Chromosome"/>
</dbReference>
<feature type="transmembrane region" description="Helical" evidence="6">
    <location>
        <begin position="190"/>
        <end position="208"/>
    </location>
</feature>
<feature type="transmembrane region" description="Helical" evidence="6">
    <location>
        <begin position="6"/>
        <end position="27"/>
    </location>
</feature>
<dbReference type="RefSeq" id="WP_236890484.1">
    <property type="nucleotide sequence ID" value="NZ_AP024488.1"/>
</dbReference>
<sequence>MENSLFAYLIAITLLTITPGMDTILVIRNTTRGGMKDGFFSSLGICSGLFLHATFSAVGISVILLHSAFAFGMLKLIGAGYLIWLGAASLRSAVRKPDDADQAEIPPGFGDFRISRSLREGFLSNALNPKTIVFYMAFLPQFIDPTRPALFQALGLTGLHFVIAMVWQTLLASMVERAKVILMKEKVRRCLDGVTGSLMVMFGLLLAWDR</sequence>
<evidence type="ECO:0000256" key="1">
    <source>
        <dbReference type="ARBA" id="ARBA00004651"/>
    </source>
</evidence>
<feature type="transmembrane region" description="Helical" evidence="6">
    <location>
        <begin position="69"/>
        <end position="87"/>
    </location>
</feature>
<proteinExistence type="predicted"/>